<dbReference type="Proteomes" id="UP000188532">
    <property type="component" value="Unassembled WGS sequence"/>
</dbReference>
<gene>
    <name evidence="5" type="primary">PPE46_1</name>
    <name evidence="6" type="ORF">BZL29_2308</name>
    <name evidence="5" type="ORF">NIIDMKKI_16430</name>
</gene>
<proteinExistence type="inferred from homology"/>
<keyword evidence="2" id="KW-0472">Membrane</keyword>
<dbReference type="Pfam" id="PF00823">
    <property type="entry name" value="PPE"/>
    <property type="match status" value="1"/>
</dbReference>
<evidence type="ECO:0000313" key="8">
    <source>
        <dbReference type="Proteomes" id="UP000516380"/>
    </source>
</evidence>
<name>A0A1V3XPD6_MYCKA</name>
<comment type="similarity">
    <text evidence="1">Belongs to the mycobacterial PPE family.</text>
</comment>
<dbReference type="SUPFAM" id="SSF140459">
    <property type="entry name" value="PE/PPE dimer-like"/>
    <property type="match status" value="1"/>
</dbReference>
<dbReference type="EMBL" id="MVBN01000002">
    <property type="protein sequence ID" value="OOK80626.1"/>
    <property type="molecule type" value="Genomic_DNA"/>
</dbReference>
<protein>
    <submittedName>
        <fullName evidence="6">PPE family protein</fullName>
    </submittedName>
</protein>
<evidence type="ECO:0000256" key="1">
    <source>
        <dbReference type="ARBA" id="ARBA00010652"/>
    </source>
</evidence>
<keyword evidence="2" id="KW-1133">Transmembrane helix</keyword>
<dbReference type="RefSeq" id="WP_023366509.1">
    <property type="nucleotide sequence ID" value="NZ_CP019884.1"/>
</dbReference>
<evidence type="ECO:0000313" key="7">
    <source>
        <dbReference type="Proteomes" id="UP000188532"/>
    </source>
</evidence>
<evidence type="ECO:0000313" key="6">
    <source>
        <dbReference type="EMBL" id="OOK80626.1"/>
    </source>
</evidence>
<evidence type="ECO:0000259" key="3">
    <source>
        <dbReference type="Pfam" id="PF00823"/>
    </source>
</evidence>
<dbReference type="AlphaFoldDB" id="A0A1V3XPD6"/>
<dbReference type="STRING" id="1768.B1T50_07195"/>
<dbReference type="Proteomes" id="UP000516380">
    <property type="component" value="Chromosome"/>
</dbReference>
<feature type="domain" description="PPE-PPW subfamily C-terminal" evidence="4">
    <location>
        <begin position="440"/>
        <end position="485"/>
    </location>
</feature>
<reference evidence="5 8" key="2">
    <citation type="submission" date="2020-07" db="EMBL/GenBank/DDBJ databases">
        <title>Mycobacterium kansasii (former subtype) with zoonotic potential isolated from diseased indoor pet cat, Japan.</title>
        <authorList>
            <person name="Fukano H."/>
            <person name="Terazono T."/>
            <person name="Hoshino Y."/>
        </authorList>
    </citation>
    <scope>NUCLEOTIDE SEQUENCE [LARGE SCALE GENOMIC DNA]</scope>
    <source>
        <strain evidence="5 8">Kuro-I</strain>
    </source>
</reference>
<dbReference type="InterPro" id="IPR000030">
    <property type="entry name" value="PPE_dom"/>
</dbReference>
<dbReference type="InterPro" id="IPR043641">
    <property type="entry name" value="PPE-PPW_C"/>
</dbReference>
<reference evidence="6 7" key="1">
    <citation type="submission" date="2017-02" db="EMBL/GenBank/DDBJ databases">
        <title>Complete genome sequences of Mycobacterium kansasii strains isolated from rhesus macaques.</title>
        <authorList>
            <person name="Panda A."/>
            <person name="Nagaraj S."/>
            <person name="Zhao X."/>
            <person name="Tettelin H."/>
            <person name="Detolla L.J."/>
        </authorList>
    </citation>
    <scope>NUCLEOTIDE SEQUENCE [LARGE SCALE GENOMIC DNA]</scope>
    <source>
        <strain evidence="6 7">11-3469</strain>
    </source>
</reference>
<dbReference type="EMBL" id="AP023343">
    <property type="protein sequence ID" value="BCI86437.1"/>
    <property type="molecule type" value="Genomic_DNA"/>
</dbReference>
<feature type="transmembrane region" description="Helical" evidence="2">
    <location>
        <begin position="318"/>
        <end position="338"/>
    </location>
</feature>
<feature type="domain" description="PPE" evidence="3">
    <location>
        <begin position="7"/>
        <end position="169"/>
    </location>
</feature>
<evidence type="ECO:0000313" key="5">
    <source>
        <dbReference type="EMBL" id="BCI86437.1"/>
    </source>
</evidence>
<feature type="transmembrane region" description="Helical" evidence="2">
    <location>
        <begin position="344"/>
        <end position="368"/>
    </location>
</feature>
<dbReference type="PANTHER" id="PTHR46766:SF1">
    <property type="entry name" value="GLUTAMINE-RICH PROTEIN 2"/>
    <property type="match status" value="1"/>
</dbReference>
<keyword evidence="2" id="KW-0812">Transmembrane</keyword>
<dbReference type="InterPro" id="IPR038332">
    <property type="entry name" value="PPE_sf"/>
</dbReference>
<evidence type="ECO:0000259" key="4">
    <source>
        <dbReference type="Pfam" id="PF18878"/>
    </source>
</evidence>
<accession>A0A1V3XPD6</accession>
<evidence type="ECO:0000256" key="2">
    <source>
        <dbReference type="SAM" id="Phobius"/>
    </source>
</evidence>
<organism evidence="6 7">
    <name type="scientific">Mycobacterium kansasii</name>
    <dbReference type="NCBI Taxonomy" id="1768"/>
    <lineage>
        <taxon>Bacteria</taxon>
        <taxon>Bacillati</taxon>
        <taxon>Actinomycetota</taxon>
        <taxon>Actinomycetes</taxon>
        <taxon>Mycobacteriales</taxon>
        <taxon>Mycobacteriaceae</taxon>
        <taxon>Mycobacterium</taxon>
    </lineage>
</organism>
<dbReference type="GeneID" id="65565045"/>
<feature type="transmembrane region" description="Helical" evidence="2">
    <location>
        <begin position="280"/>
        <end position="306"/>
    </location>
</feature>
<keyword evidence="8" id="KW-1185">Reference proteome</keyword>
<sequence length="494" mass="50794">MIKPSIWIGTPPEVHSALLSSGPGPGPLLTTAAAWNSLGAEYSSVAAELAAELAAVQAGVWQGPSAESYVAAHLPYLAWLNQASAVSETTAAQHELAAAAYVSALVAMPTLAELQANHILHGVLVATNFFGINTIPIALNEADYVRMWIQAAATMGTYATVSGAALAAVPHTAPAPVVVKHPGIGHLGDILPIPPPEPPWWLEILAWLQKFATLLEEVLTTFVNELWMWIQEALLVAAEILETFLSELWMWVQEALLVFQEIMTAFFQGLASILEVVGEVLYVGALLLGEFLATVLEVLAEALVVAAQAIAEAIITLLALYPEIIVVALIAAGILVPLGLGGAVLAGVGTAIAVPLATGLGIGIPAYVNSIDQLSDDTSESIVGPAAPDYGEIVTSDKTEAFTPNKGEVFTPNKGEAVTPGKFDMAAAPGREVPAGMVGVSDTGAGPIGFAGTAPSSAVPSASGMATLAGEFGDSAVMPMVPATWDVSLVGAPA</sequence>
<dbReference type="GO" id="GO:0052572">
    <property type="term" value="P:response to host immune response"/>
    <property type="evidence" value="ECO:0007669"/>
    <property type="project" value="TreeGrafter"/>
</dbReference>
<dbReference type="Pfam" id="PF18878">
    <property type="entry name" value="PPE-PPW"/>
    <property type="match status" value="1"/>
</dbReference>
<dbReference type="Gene3D" id="1.20.1260.20">
    <property type="entry name" value="PPE superfamily"/>
    <property type="match status" value="1"/>
</dbReference>
<dbReference type="FunFam" id="1.20.1260.20:FF:000001">
    <property type="entry name" value="PPE family protein PPE41"/>
    <property type="match status" value="1"/>
</dbReference>
<dbReference type="PANTHER" id="PTHR46766">
    <property type="entry name" value="GLUTAMINE-RICH PROTEIN 2"/>
    <property type="match status" value="1"/>
</dbReference>